<dbReference type="OrthoDB" id="5106486at2759"/>
<organism evidence="4 5">
    <name type="scientific">Macrolepiota fuliginosa MF-IS2</name>
    <dbReference type="NCBI Taxonomy" id="1400762"/>
    <lineage>
        <taxon>Eukaryota</taxon>
        <taxon>Fungi</taxon>
        <taxon>Dikarya</taxon>
        <taxon>Basidiomycota</taxon>
        <taxon>Agaricomycotina</taxon>
        <taxon>Agaricomycetes</taxon>
        <taxon>Agaricomycetidae</taxon>
        <taxon>Agaricales</taxon>
        <taxon>Agaricineae</taxon>
        <taxon>Agaricaceae</taxon>
        <taxon>Macrolepiota</taxon>
    </lineage>
</organism>
<gene>
    <name evidence="4" type="ORF">P691DRAFT_754612</name>
</gene>
<comment type="caution">
    <text evidence="4">The sequence shown here is derived from an EMBL/GenBank/DDBJ whole genome shotgun (WGS) entry which is preliminary data.</text>
</comment>
<dbReference type="AlphaFoldDB" id="A0A9P5XPW0"/>
<sequence>MVPFVVGGAEFDSSERAPPPRCHSGTRQDIMGAILAWRNNNSRVERLLWFDGPAGVGRSAIIQTLAEAVSAGMGKLGTTLFTSRPNERKESNCVLTTITYELAVKDPTYRAYITERMAADPRILAKSMTEQFK</sequence>
<accession>A0A9P5XPW0</accession>
<proteinExistence type="predicted"/>
<dbReference type="InterPro" id="IPR056884">
    <property type="entry name" value="NPHP3-like_N"/>
</dbReference>
<protein>
    <recommendedName>
        <fullName evidence="3">Nephrocystin 3-like N-terminal domain-containing protein</fullName>
    </recommendedName>
</protein>
<feature type="domain" description="Nephrocystin 3-like N-terminal" evidence="3">
    <location>
        <begin position="34"/>
        <end position="131"/>
    </location>
</feature>
<evidence type="ECO:0000256" key="1">
    <source>
        <dbReference type="ARBA" id="ARBA00022737"/>
    </source>
</evidence>
<evidence type="ECO:0000256" key="2">
    <source>
        <dbReference type="SAM" id="MobiDB-lite"/>
    </source>
</evidence>
<evidence type="ECO:0000259" key="3">
    <source>
        <dbReference type="Pfam" id="PF24883"/>
    </source>
</evidence>
<evidence type="ECO:0000313" key="4">
    <source>
        <dbReference type="EMBL" id="KAF9454362.1"/>
    </source>
</evidence>
<keyword evidence="1" id="KW-0677">Repeat</keyword>
<dbReference type="Proteomes" id="UP000807342">
    <property type="component" value="Unassembled WGS sequence"/>
</dbReference>
<name>A0A9P5XPW0_9AGAR</name>
<keyword evidence="5" id="KW-1185">Reference proteome</keyword>
<evidence type="ECO:0000313" key="5">
    <source>
        <dbReference type="Proteomes" id="UP000807342"/>
    </source>
</evidence>
<feature type="region of interest" description="Disordered" evidence="2">
    <location>
        <begin position="1"/>
        <end position="25"/>
    </location>
</feature>
<dbReference type="Pfam" id="PF24883">
    <property type="entry name" value="NPHP3_N"/>
    <property type="match status" value="1"/>
</dbReference>
<dbReference type="EMBL" id="MU151054">
    <property type="protein sequence ID" value="KAF9454362.1"/>
    <property type="molecule type" value="Genomic_DNA"/>
</dbReference>
<reference evidence="4" key="1">
    <citation type="submission" date="2020-11" db="EMBL/GenBank/DDBJ databases">
        <authorList>
            <consortium name="DOE Joint Genome Institute"/>
            <person name="Ahrendt S."/>
            <person name="Riley R."/>
            <person name="Andreopoulos W."/>
            <person name="Labutti K."/>
            <person name="Pangilinan J."/>
            <person name="Ruiz-Duenas F.J."/>
            <person name="Barrasa J.M."/>
            <person name="Sanchez-Garcia M."/>
            <person name="Camarero S."/>
            <person name="Miyauchi S."/>
            <person name="Serrano A."/>
            <person name="Linde D."/>
            <person name="Babiker R."/>
            <person name="Drula E."/>
            <person name="Ayuso-Fernandez I."/>
            <person name="Pacheco R."/>
            <person name="Padilla G."/>
            <person name="Ferreira P."/>
            <person name="Barriuso J."/>
            <person name="Kellner H."/>
            <person name="Castanera R."/>
            <person name="Alfaro M."/>
            <person name="Ramirez L."/>
            <person name="Pisabarro A.G."/>
            <person name="Kuo A."/>
            <person name="Tritt A."/>
            <person name="Lipzen A."/>
            <person name="He G."/>
            <person name="Yan M."/>
            <person name="Ng V."/>
            <person name="Cullen D."/>
            <person name="Martin F."/>
            <person name="Rosso M.-N."/>
            <person name="Henrissat B."/>
            <person name="Hibbett D."/>
            <person name="Martinez A.T."/>
            <person name="Grigoriev I.V."/>
        </authorList>
    </citation>
    <scope>NUCLEOTIDE SEQUENCE</scope>
    <source>
        <strain evidence="4">MF-IS2</strain>
    </source>
</reference>